<dbReference type="PANTHER" id="PTHR43048">
    <property type="entry name" value="METHYLMALONYL-COA EPIMERASE"/>
    <property type="match status" value="1"/>
</dbReference>
<feature type="domain" description="VOC" evidence="2">
    <location>
        <begin position="4"/>
        <end position="129"/>
    </location>
</feature>
<accession>A0A0F5Q0V1</accession>
<dbReference type="Proteomes" id="UP000182258">
    <property type="component" value="Unassembled WGS sequence"/>
</dbReference>
<dbReference type="OrthoDB" id="4725692at2"/>
<dbReference type="PATRIC" id="fig|728005.3.peg.3146"/>
<gene>
    <name evidence="4" type="ORF">SAMN04488059_10529</name>
    <name evidence="3" type="ORF">WH91_03785</name>
</gene>
<evidence type="ECO:0000259" key="2">
    <source>
        <dbReference type="PROSITE" id="PS51819"/>
    </source>
</evidence>
<dbReference type="InterPro" id="IPR037523">
    <property type="entry name" value="VOC_core"/>
</dbReference>
<protein>
    <submittedName>
        <fullName evidence="4">Glyoxylase I family protein</fullName>
    </submittedName>
    <submittedName>
        <fullName evidence="3">Lactoylglutathione lyase</fullName>
    </submittedName>
</protein>
<evidence type="ECO:0000313" key="4">
    <source>
        <dbReference type="EMBL" id="SFC42256.1"/>
    </source>
</evidence>
<dbReference type="STRING" id="728005.SAMN04488059_10529"/>
<evidence type="ECO:0000313" key="5">
    <source>
        <dbReference type="Proteomes" id="UP000033519"/>
    </source>
</evidence>
<name>A0A0F5Q0V1_9HYPH</name>
<dbReference type="GO" id="GO:0016829">
    <property type="term" value="F:lyase activity"/>
    <property type="evidence" value="ECO:0007669"/>
    <property type="project" value="UniProtKB-KW"/>
</dbReference>
<reference evidence="3 5" key="1">
    <citation type="submission" date="2015-03" db="EMBL/GenBank/DDBJ databases">
        <authorList>
            <person name="Lepp D."/>
            <person name="Hassan Y.I."/>
            <person name="Li X.-Z."/>
            <person name="Zhou T."/>
        </authorList>
    </citation>
    <scope>NUCLEOTIDE SEQUENCE [LARGE SCALE GENOMIC DNA]</scope>
    <source>
        <strain evidence="3 5">Cr7-05</strain>
    </source>
</reference>
<dbReference type="Proteomes" id="UP000033519">
    <property type="component" value="Unassembled WGS sequence"/>
</dbReference>
<dbReference type="GO" id="GO:0004493">
    <property type="term" value="F:methylmalonyl-CoA epimerase activity"/>
    <property type="evidence" value="ECO:0007669"/>
    <property type="project" value="TreeGrafter"/>
</dbReference>
<dbReference type="RefSeq" id="WP_046169687.1">
    <property type="nucleotide sequence ID" value="NZ_FOMB01000005.1"/>
</dbReference>
<dbReference type="EMBL" id="LAPV01000041">
    <property type="protein sequence ID" value="KKC34266.1"/>
    <property type="molecule type" value="Genomic_DNA"/>
</dbReference>
<dbReference type="InterPro" id="IPR051785">
    <property type="entry name" value="MMCE/EMCE_epimerase"/>
</dbReference>
<keyword evidence="5" id="KW-1185">Reference proteome</keyword>
<sequence>MLLGFEHVGMTSGNMDRTIDFYCGLLGLTLALRKGSSGGELAFLDTGSGMLEVSAPLAEISRSRDVPPHEAGMRHLTFAFDDVEAMIVKLQGAGIEILEAPRPAFHTEMIHRVAFVRDPDGIIVELVERAEGR</sequence>
<evidence type="ECO:0000313" key="6">
    <source>
        <dbReference type="Proteomes" id="UP000182258"/>
    </source>
</evidence>
<keyword evidence="3" id="KW-0456">Lyase</keyword>
<organism evidence="4 6">
    <name type="scientific">Devosia psychrophila</name>
    <dbReference type="NCBI Taxonomy" id="728005"/>
    <lineage>
        <taxon>Bacteria</taxon>
        <taxon>Pseudomonadati</taxon>
        <taxon>Pseudomonadota</taxon>
        <taxon>Alphaproteobacteria</taxon>
        <taxon>Hyphomicrobiales</taxon>
        <taxon>Devosiaceae</taxon>
        <taxon>Devosia</taxon>
    </lineage>
</organism>
<keyword evidence="1" id="KW-0479">Metal-binding</keyword>
<dbReference type="PANTHER" id="PTHR43048:SF5">
    <property type="entry name" value="BLR5325 PROTEIN"/>
    <property type="match status" value="1"/>
</dbReference>
<dbReference type="InterPro" id="IPR004360">
    <property type="entry name" value="Glyas_Fos-R_dOase_dom"/>
</dbReference>
<proteinExistence type="predicted"/>
<dbReference type="PROSITE" id="PS51819">
    <property type="entry name" value="VOC"/>
    <property type="match status" value="1"/>
</dbReference>
<dbReference type="Pfam" id="PF00903">
    <property type="entry name" value="Glyoxalase"/>
    <property type="match status" value="1"/>
</dbReference>
<dbReference type="GO" id="GO:0046491">
    <property type="term" value="P:L-methylmalonyl-CoA metabolic process"/>
    <property type="evidence" value="ECO:0007669"/>
    <property type="project" value="TreeGrafter"/>
</dbReference>
<dbReference type="EMBL" id="FOMB01000005">
    <property type="protein sequence ID" value="SFC42256.1"/>
    <property type="molecule type" value="Genomic_DNA"/>
</dbReference>
<dbReference type="SUPFAM" id="SSF54593">
    <property type="entry name" value="Glyoxalase/Bleomycin resistance protein/Dihydroxybiphenyl dioxygenase"/>
    <property type="match status" value="1"/>
</dbReference>
<dbReference type="InterPro" id="IPR029068">
    <property type="entry name" value="Glyas_Bleomycin-R_OHBP_Dase"/>
</dbReference>
<evidence type="ECO:0000313" key="3">
    <source>
        <dbReference type="EMBL" id="KKC34266.1"/>
    </source>
</evidence>
<dbReference type="GO" id="GO:0046872">
    <property type="term" value="F:metal ion binding"/>
    <property type="evidence" value="ECO:0007669"/>
    <property type="project" value="UniProtKB-KW"/>
</dbReference>
<dbReference type="Gene3D" id="3.10.180.10">
    <property type="entry name" value="2,3-Dihydroxybiphenyl 1,2-Dioxygenase, domain 1"/>
    <property type="match status" value="1"/>
</dbReference>
<dbReference type="AlphaFoldDB" id="A0A0F5Q0V1"/>
<reference evidence="4 6" key="2">
    <citation type="submission" date="2016-10" db="EMBL/GenBank/DDBJ databases">
        <authorList>
            <person name="de Groot N.N."/>
        </authorList>
    </citation>
    <scope>NUCLEOTIDE SEQUENCE [LARGE SCALE GENOMIC DNA]</scope>
    <source>
        <strain evidence="4 6">CGMCC 1.10210</strain>
    </source>
</reference>
<evidence type="ECO:0000256" key="1">
    <source>
        <dbReference type="ARBA" id="ARBA00022723"/>
    </source>
</evidence>